<dbReference type="EMBL" id="CAEZUP010000188">
    <property type="protein sequence ID" value="CAB4629030.1"/>
    <property type="molecule type" value="Genomic_DNA"/>
</dbReference>
<sequence length="82" mass="8709">MAPAIDLDIHEVRPPKESPHLHLDVRFVVLAPPGSVPVGNHESESLRWVTTDDLGELGADNGLIRLSARGLPVARSAQGISG</sequence>
<proteinExistence type="predicted"/>
<name>A0A6J6IWW3_9ZZZZ</name>
<gene>
    <name evidence="1" type="ORF">UFOPK1835_02302</name>
</gene>
<dbReference type="AlphaFoldDB" id="A0A6J6IWW3"/>
<reference evidence="1" key="1">
    <citation type="submission" date="2020-05" db="EMBL/GenBank/DDBJ databases">
        <authorList>
            <person name="Chiriac C."/>
            <person name="Salcher M."/>
            <person name="Ghai R."/>
            <person name="Kavagutti S V."/>
        </authorList>
    </citation>
    <scope>NUCLEOTIDE SEQUENCE</scope>
</reference>
<organism evidence="1">
    <name type="scientific">freshwater metagenome</name>
    <dbReference type="NCBI Taxonomy" id="449393"/>
    <lineage>
        <taxon>unclassified sequences</taxon>
        <taxon>metagenomes</taxon>
        <taxon>ecological metagenomes</taxon>
    </lineage>
</organism>
<protein>
    <submittedName>
        <fullName evidence="1">Unannotated protein</fullName>
    </submittedName>
</protein>
<evidence type="ECO:0000313" key="1">
    <source>
        <dbReference type="EMBL" id="CAB4629030.1"/>
    </source>
</evidence>
<accession>A0A6J6IWW3</accession>
<dbReference type="Gene3D" id="3.90.79.10">
    <property type="entry name" value="Nucleoside Triphosphate Pyrophosphohydrolase"/>
    <property type="match status" value="1"/>
</dbReference>